<gene>
    <name evidence="8" type="ORF">QQ020_16210</name>
</gene>
<keyword evidence="9" id="KW-1185">Reference proteome</keyword>
<comment type="similarity">
    <text evidence="1">Belongs to the glycosyl hydrolase 29 family.</text>
</comment>
<dbReference type="InterPro" id="IPR057739">
    <property type="entry name" value="Glyco_hydro_29_N"/>
</dbReference>
<feature type="domain" description="Glycoside hydrolase family 29 N-terminal" evidence="7">
    <location>
        <begin position="73"/>
        <end position="376"/>
    </location>
</feature>
<dbReference type="SUPFAM" id="SSF51445">
    <property type="entry name" value="(Trans)glycosidases"/>
    <property type="match status" value="1"/>
</dbReference>
<dbReference type="InterPro" id="IPR000933">
    <property type="entry name" value="Glyco_hydro_29"/>
</dbReference>
<feature type="signal peptide" evidence="6">
    <location>
        <begin position="1"/>
        <end position="24"/>
    </location>
</feature>
<protein>
    <recommendedName>
        <fullName evidence="2">alpha-L-fucosidase</fullName>
        <ecNumber evidence="2">3.2.1.51</ecNumber>
    </recommendedName>
</protein>
<feature type="chain" id="PRO_5045683942" description="alpha-L-fucosidase" evidence="6">
    <location>
        <begin position="25"/>
        <end position="503"/>
    </location>
</feature>
<dbReference type="InterPro" id="IPR017853">
    <property type="entry name" value="GH"/>
</dbReference>
<comment type="caution">
    <text evidence="8">The sequence shown here is derived from an EMBL/GenBank/DDBJ whole genome shotgun (WGS) entry which is preliminary data.</text>
</comment>
<dbReference type="PANTHER" id="PTHR10030">
    <property type="entry name" value="ALPHA-L-FUCOSIDASE"/>
    <property type="match status" value="1"/>
</dbReference>
<evidence type="ECO:0000313" key="9">
    <source>
        <dbReference type="Proteomes" id="UP001172083"/>
    </source>
</evidence>
<dbReference type="SMART" id="SM00812">
    <property type="entry name" value="Alpha_L_fucos"/>
    <property type="match status" value="1"/>
</dbReference>
<evidence type="ECO:0000256" key="6">
    <source>
        <dbReference type="SAM" id="SignalP"/>
    </source>
</evidence>
<sequence length="503" mass="56812">MKYIKIFLGLIVVFELLVSGSQSNQTNQTSQTNELTKPMAKQIAFADWEVGAFIHFGLNPFIGQQHGDGKEPPSKFNPTALDAEQWVLAAKDLGAKYVCLTARHEGGFCLWPSKTTDYTVANSPYKDGKGDIVQEFVDACRKHDIKIGLYHTTSHDANSALKSYEGPVGWGAKRIALLDSVFEDDNRRRRYMEVQMEQMRELLTNYGPIDFMWSDHWGHISTIKMWTPITNLAAELQPDMVFMGPETWVPGNETGHVVYPMWNAVHTVDGTNYTRPAPNKGDVDTENDYGLLEGEVRTGHPLGEYWRVRECPTSRVFHTGGWFWQPDRTFAKELPEHIDLYYRTIGLGANVIINLPPDNRGLIPDDIVAAAKAFGDEIKNRFSNPIAKSDAIPAGGTFELSWEEPTEINTIVLMEQIANGQKVVRYTLEAFLDGKWEPLKPANTFPSATPPYNATPGYETIGHKKIDRVEPVVTNKVRFRSLESVKDLPVELRKVQVFYCEPW</sequence>
<evidence type="ECO:0000256" key="5">
    <source>
        <dbReference type="ARBA" id="ARBA00023295"/>
    </source>
</evidence>
<keyword evidence="3 6" id="KW-0732">Signal</keyword>
<evidence type="ECO:0000256" key="4">
    <source>
        <dbReference type="ARBA" id="ARBA00022801"/>
    </source>
</evidence>
<proteinExistence type="inferred from homology"/>
<evidence type="ECO:0000256" key="2">
    <source>
        <dbReference type="ARBA" id="ARBA00012662"/>
    </source>
</evidence>
<accession>A0ABT8L8Q0</accession>
<dbReference type="EC" id="3.2.1.51" evidence="2"/>
<dbReference type="Gene3D" id="2.60.120.260">
    <property type="entry name" value="Galactose-binding domain-like"/>
    <property type="match status" value="1"/>
</dbReference>
<keyword evidence="5" id="KW-0326">Glycosidase</keyword>
<keyword evidence="4" id="KW-0378">Hydrolase</keyword>
<reference evidence="8" key="1">
    <citation type="submission" date="2023-06" db="EMBL/GenBank/DDBJ databases">
        <title>Genomic of Agaribacillus aureum.</title>
        <authorList>
            <person name="Wang G."/>
        </authorList>
    </citation>
    <scope>NUCLEOTIDE SEQUENCE</scope>
    <source>
        <strain evidence="8">BMA12</strain>
    </source>
</reference>
<evidence type="ECO:0000256" key="3">
    <source>
        <dbReference type="ARBA" id="ARBA00022729"/>
    </source>
</evidence>
<dbReference type="RefSeq" id="WP_346758953.1">
    <property type="nucleotide sequence ID" value="NZ_JAUJEB010000003.1"/>
</dbReference>
<evidence type="ECO:0000313" key="8">
    <source>
        <dbReference type="EMBL" id="MDN5213616.1"/>
    </source>
</evidence>
<evidence type="ECO:0000259" key="7">
    <source>
        <dbReference type="Pfam" id="PF01120"/>
    </source>
</evidence>
<dbReference type="Pfam" id="PF01120">
    <property type="entry name" value="Alpha_L_fucos"/>
    <property type="match status" value="1"/>
</dbReference>
<dbReference type="PANTHER" id="PTHR10030:SF37">
    <property type="entry name" value="ALPHA-L-FUCOSIDASE-RELATED"/>
    <property type="match status" value="1"/>
</dbReference>
<evidence type="ECO:0000256" key="1">
    <source>
        <dbReference type="ARBA" id="ARBA00007951"/>
    </source>
</evidence>
<dbReference type="EMBL" id="JAUJEB010000003">
    <property type="protein sequence ID" value="MDN5213616.1"/>
    <property type="molecule type" value="Genomic_DNA"/>
</dbReference>
<dbReference type="Proteomes" id="UP001172083">
    <property type="component" value="Unassembled WGS sequence"/>
</dbReference>
<dbReference type="Gene3D" id="3.20.20.80">
    <property type="entry name" value="Glycosidases"/>
    <property type="match status" value="1"/>
</dbReference>
<name>A0ABT8L8Q0_9BACT</name>
<organism evidence="8 9">
    <name type="scientific">Agaribacillus aureus</name>
    <dbReference type="NCBI Taxonomy" id="3051825"/>
    <lineage>
        <taxon>Bacteria</taxon>
        <taxon>Pseudomonadati</taxon>
        <taxon>Bacteroidota</taxon>
        <taxon>Cytophagia</taxon>
        <taxon>Cytophagales</taxon>
        <taxon>Splendidivirgaceae</taxon>
        <taxon>Agaribacillus</taxon>
    </lineage>
</organism>